<evidence type="ECO:0000256" key="8">
    <source>
        <dbReference type="PIRSR" id="PIRSR600760-2"/>
    </source>
</evidence>
<evidence type="ECO:0000256" key="5">
    <source>
        <dbReference type="ARBA" id="ARBA00044465"/>
    </source>
</evidence>
<feature type="binding site" evidence="8">
    <location>
        <position position="154"/>
    </location>
    <ligand>
        <name>Mg(2+)</name>
        <dbReference type="ChEBI" id="CHEBI:18420"/>
        <label>1</label>
        <note>catalytic</note>
    </ligand>
</feature>
<gene>
    <name evidence="10" type="primary">LOC108740125</name>
</gene>
<dbReference type="Gene3D" id="4.10.460.10">
    <property type="entry name" value="Inositol Polyphosphate 1-phosphatase, domain 1"/>
    <property type="match status" value="1"/>
</dbReference>
<dbReference type="Gene3D" id="3.30.540.10">
    <property type="entry name" value="Fructose-1,6-Bisphosphatase, subunit A, domain 1"/>
    <property type="match status" value="1"/>
</dbReference>
<dbReference type="Pfam" id="PF00459">
    <property type="entry name" value="Inositol_P"/>
    <property type="match status" value="1"/>
</dbReference>
<dbReference type="CTD" id="3652"/>
<dbReference type="EC" id="3.1.3.57" evidence="7"/>
<keyword evidence="4 8" id="KW-0460">Magnesium</keyword>
<dbReference type="KEGG" id="apln:108740125"/>
<keyword evidence="2" id="KW-0452">Lithium</keyword>
<evidence type="ECO:0000256" key="7">
    <source>
        <dbReference type="ARBA" id="ARBA00044519"/>
    </source>
</evidence>
<dbReference type="OrthoDB" id="9977309at2759"/>
<accession>A0A7F5RC77</accession>
<name>A0A7F5RC77_AGRPL</name>
<comment type="similarity">
    <text evidence="1">Belongs to the inositol monophosphatase superfamily.</text>
</comment>
<evidence type="ECO:0000256" key="6">
    <source>
        <dbReference type="ARBA" id="ARBA00044478"/>
    </source>
</evidence>
<feature type="binding site" evidence="8">
    <location>
        <position position="156"/>
    </location>
    <ligand>
        <name>Mg(2+)</name>
        <dbReference type="ChEBI" id="CHEBI:18420"/>
        <label>1</label>
        <note>catalytic</note>
    </ligand>
</feature>
<dbReference type="GeneID" id="108740125"/>
<evidence type="ECO:0000313" key="10">
    <source>
        <dbReference type="RefSeq" id="XP_025833579.1"/>
    </source>
</evidence>
<evidence type="ECO:0000256" key="1">
    <source>
        <dbReference type="ARBA" id="ARBA00009759"/>
    </source>
</evidence>
<dbReference type="Gene3D" id="3.40.190.80">
    <property type="match status" value="1"/>
</dbReference>
<dbReference type="AlphaFoldDB" id="A0A7F5RC77"/>
<dbReference type="InterPro" id="IPR000760">
    <property type="entry name" value="Inositol_monophosphatase-like"/>
</dbReference>
<dbReference type="PANTHER" id="PTHR43028">
    <property type="entry name" value="3'(2'),5'-BISPHOSPHATE NUCLEOTIDASE 1"/>
    <property type="match status" value="1"/>
</dbReference>
<feature type="binding site" evidence="8">
    <location>
        <position position="78"/>
    </location>
    <ligand>
        <name>Mg(2+)</name>
        <dbReference type="ChEBI" id="CHEBI:18420"/>
        <label>1</label>
        <note>catalytic</note>
    </ligand>
</feature>
<comment type="catalytic activity">
    <reaction evidence="5">
        <text>1D-myo-inositol 1,3,4-trisphosphate + H2O = 1D-myo-inositol 3,4-bisphosphate + phosphate</text>
        <dbReference type="Rhea" id="RHEA:70319"/>
        <dbReference type="ChEBI" id="CHEBI:15377"/>
        <dbReference type="ChEBI" id="CHEBI:43474"/>
        <dbReference type="ChEBI" id="CHEBI:58414"/>
        <dbReference type="ChEBI" id="CHEBI:83241"/>
    </reaction>
    <physiologicalReaction direction="left-to-right" evidence="5">
        <dbReference type="Rhea" id="RHEA:70320"/>
    </physiologicalReaction>
</comment>
<dbReference type="InterPro" id="IPR050725">
    <property type="entry name" value="CysQ/Inositol_MonoPase"/>
</dbReference>
<dbReference type="PROSITE" id="PS00629">
    <property type="entry name" value="IMP_1"/>
    <property type="match status" value="1"/>
</dbReference>
<comment type="catalytic activity">
    <reaction evidence="6">
        <text>1D-myo-inositol 1,4-bisphosphate + H2O = 1D-myo-inositol 4-phosphate + phosphate</text>
        <dbReference type="Rhea" id="RHEA:15553"/>
        <dbReference type="ChEBI" id="CHEBI:15377"/>
        <dbReference type="ChEBI" id="CHEBI:43474"/>
        <dbReference type="ChEBI" id="CHEBI:58282"/>
        <dbReference type="ChEBI" id="CHEBI:58469"/>
        <dbReference type="EC" id="3.1.3.57"/>
    </reaction>
    <physiologicalReaction direction="left-to-right" evidence="6">
        <dbReference type="Rhea" id="RHEA:15554"/>
    </physiologicalReaction>
</comment>
<protein>
    <recommendedName>
        <fullName evidence="7">inositol-1,4-bisphosphate 1-phosphatase</fullName>
        <ecNumber evidence="7">3.1.3.57</ecNumber>
    </recommendedName>
</protein>
<keyword evidence="9" id="KW-1185">Reference proteome</keyword>
<evidence type="ECO:0000256" key="3">
    <source>
        <dbReference type="ARBA" id="ARBA00022723"/>
    </source>
</evidence>
<dbReference type="FunCoup" id="A0A7F5RC77">
    <property type="interactions" value="114"/>
</dbReference>
<feature type="binding site" evidence="8">
    <location>
        <position position="157"/>
    </location>
    <ligand>
        <name>Mg(2+)</name>
        <dbReference type="ChEBI" id="CHEBI:18420"/>
        <label>1</label>
        <note>catalytic</note>
    </ligand>
</feature>
<evidence type="ECO:0000256" key="2">
    <source>
        <dbReference type="ARBA" id="ARBA00022671"/>
    </source>
</evidence>
<dbReference type="GO" id="GO:0046872">
    <property type="term" value="F:metal ion binding"/>
    <property type="evidence" value="ECO:0007669"/>
    <property type="project" value="UniProtKB-KW"/>
</dbReference>
<dbReference type="PANTHER" id="PTHR43028:SF3">
    <property type="entry name" value="INOSITOL POLYPHOSPHATE 1-PHOSPHATASE"/>
    <property type="match status" value="1"/>
</dbReference>
<evidence type="ECO:0000256" key="4">
    <source>
        <dbReference type="ARBA" id="ARBA00022842"/>
    </source>
</evidence>
<sequence>MSLLESLIIVSEKAANISRLCRQEEKLFELLVQEKSESEANPRFVRDFKTLADVLIQETVKYDIGKKFPKIKDDIRGEENNTFENALGEKVSVQISENPEETKLMLQKVLDGNIEAAEMLTNEVYAEIALKEINTIFPKENISFDCSTLGIWIDPIDSTSEYITGKEERHECGIYTKGLRCVTVLIGVYSKTTGIPVVGVINQPFHQNTNLRWSGRCLWGVATTRMNSFPPSINSTLTNVVCISSSEDENIKKKLFKNNFSTIEAAGAGYKLLVVILGLVDAYVLSKGTTFMWDTCGCQAILMSLGGDIVQCCGNQSSIVYKNIESGDNKIEVCCHSNGIIAARNVEVLSKLKEILQSD</sequence>
<dbReference type="InParanoid" id="A0A7F5RC77"/>
<comment type="cofactor">
    <cofactor evidence="8">
        <name>Mg(2+)</name>
        <dbReference type="ChEBI" id="CHEBI:18420"/>
    </cofactor>
</comment>
<keyword evidence="3 8" id="KW-0479">Metal-binding</keyword>
<feature type="binding site" evidence="8">
    <location>
        <position position="294"/>
    </location>
    <ligand>
        <name>Mg(2+)</name>
        <dbReference type="ChEBI" id="CHEBI:18420"/>
        <label>1</label>
        <note>catalytic</note>
    </ligand>
</feature>
<organism evidence="9 10">
    <name type="scientific">Agrilus planipennis</name>
    <name type="common">Emerald ash borer</name>
    <name type="synonym">Agrilus marcopoli</name>
    <dbReference type="NCBI Taxonomy" id="224129"/>
    <lineage>
        <taxon>Eukaryota</taxon>
        <taxon>Metazoa</taxon>
        <taxon>Ecdysozoa</taxon>
        <taxon>Arthropoda</taxon>
        <taxon>Hexapoda</taxon>
        <taxon>Insecta</taxon>
        <taxon>Pterygota</taxon>
        <taxon>Neoptera</taxon>
        <taxon>Endopterygota</taxon>
        <taxon>Coleoptera</taxon>
        <taxon>Polyphaga</taxon>
        <taxon>Elateriformia</taxon>
        <taxon>Buprestoidea</taxon>
        <taxon>Buprestidae</taxon>
        <taxon>Agrilinae</taxon>
        <taxon>Agrilus</taxon>
    </lineage>
</organism>
<evidence type="ECO:0000313" key="9">
    <source>
        <dbReference type="Proteomes" id="UP000192223"/>
    </source>
</evidence>
<dbReference type="SUPFAM" id="SSF56655">
    <property type="entry name" value="Carbohydrate phosphatase"/>
    <property type="match status" value="1"/>
</dbReference>
<reference evidence="10" key="1">
    <citation type="submission" date="2025-08" db="UniProtKB">
        <authorList>
            <consortium name="RefSeq"/>
        </authorList>
    </citation>
    <scope>IDENTIFICATION</scope>
    <source>
        <tissue evidence="10">Entire body</tissue>
    </source>
</reference>
<dbReference type="InterPro" id="IPR020583">
    <property type="entry name" value="Inositol_monoP_metal-BS"/>
</dbReference>
<dbReference type="InterPro" id="IPR044897">
    <property type="entry name" value="INPP1_dom_1"/>
</dbReference>
<dbReference type="GO" id="GO:0004441">
    <property type="term" value="F:inositol-1,4-bisphosphate 1-phosphatase activity"/>
    <property type="evidence" value="ECO:0007669"/>
    <property type="project" value="UniProtKB-EC"/>
</dbReference>
<dbReference type="RefSeq" id="XP_025833579.1">
    <property type="nucleotide sequence ID" value="XM_025977794.1"/>
</dbReference>
<proteinExistence type="inferred from homology"/>
<dbReference type="Proteomes" id="UP000192223">
    <property type="component" value="Unplaced"/>
</dbReference>